<dbReference type="STRING" id="1855912.LuPra_00988"/>
<dbReference type="EMBL" id="CP015136">
    <property type="protein sequence ID" value="AMY07807.1"/>
    <property type="molecule type" value="Genomic_DNA"/>
</dbReference>
<reference evidence="2 3" key="1">
    <citation type="journal article" date="2016" name="Genome Announc.">
        <title>First Complete Genome Sequence of a Subdivision 6 Acidobacterium Strain.</title>
        <authorList>
            <person name="Huang S."/>
            <person name="Vieira S."/>
            <person name="Bunk B."/>
            <person name="Riedel T."/>
            <person name="Sproer C."/>
            <person name="Overmann J."/>
        </authorList>
    </citation>
    <scope>NUCLEOTIDE SEQUENCE [LARGE SCALE GENOMIC DNA]</scope>
    <source>
        <strain evidence="3">DSM 100886 HEG_-6_39</strain>
    </source>
</reference>
<dbReference type="AlphaFoldDB" id="A0A143PGX0"/>
<keyword evidence="1" id="KW-0732">Signal</keyword>
<evidence type="ECO:0008006" key="4">
    <source>
        <dbReference type="Google" id="ProtNLM"/>
    </source>
</evidence>
<dbReference type="RefSeq" id="WP_110169713.1">
    <property type="nucleotide sequence ID" value="NZ_CP015136.1"/>
</dbReference>
<dbReference type="Proteomes" id="UP000076079">
    <property type="component" value="Chromosome"/>
</dbReference>
<sequence length="200" mass="21385" precursor="true">MSSSSSLVTRVRRRRFVLAVSALALALSAATVSHAQVQGASQDRDVIEITVDVAEDLGGKFVPTLVKPEHTQPERGAFYVTEGRVFPGGTIQGDGADFNPYRIGHVGVWISRGTHLVSASDIPAADWWAHTAQLFVLGRQGKEMMASEGLEGSGALTRVVTGGAGNYVGFIGEQRTTFLGFNPTGGVNLRVTFVLRKMVR</sequence>
<accession>A0A143PGX0</accession>
<feature type="chain" id="PRO_5007511298" description="Allene oxide cyclase barrel-like domain-containing protein" evidence="1">
    <location>
        <begin position="36"/>
        <end position="200"/>
    </location>
</feature>
<dbReference type="OrthoDB" id="582715at2"/>
<reference evidence="3" key="2">
    <citation type="submission" date="2016-04" db="EMBL/GenBank/DDBJ databases">
        <title>First Complete Genome Sequence of a Subdivision 6 Acidobacterium.</title>
        <authorList>
            <person name="Huang S."/>
            <person name="Vieira S."/>
            <person name="Bunk B."/>
            <person name="Riedel T."/>
            <person name="Sproeer C."/>
            <person name="Overmann J."/>
        </authorList>
    </citation>
    <scope>NUCLEOTIDE SEQUENCE [LARGE SCALE GENOMIC DNA]</scope>
    <source>
        <strain evidence="3">DSM 100886 HEG_-6_39</strain>
    </source>
</reference>
<proteinExistence type="predicted"/>
<organism evidence="2 3">
    <name type="scientific">Luteitalea pratensis</name>
    <dbReference type="NCBI Taxonomy" id="1855912"/>
    <lineage>
        <taxon>Bacteria</taxon>
        <taxon>Pseudomonadati</taxon>
        <taxon>Acidobacteriota</taxon>
        <taxon>Vicinamibacteria</taxon>
        <taxon>Vicinamibacterales</taxon>
        <taxon>Vicinamibacteraceae</taxon>
        <taxon>Luteitalea</taxon>
    </lineage>
</organism>
<evidence type="ECO:0000313" key="3">
    <source>
        <dbReference type="Proteomes" id="UP000076079"/>
    </source>
</evidence>
<keyword evidence="3" id="KW-1185">Reference proteome</keyword>
<gene>
    <name evidence="2" type="ORF">LuPra_00988</name>
</gene>
<feature type="signal peptide" evidence="1">
    <location>
        <begin position="1"/>
        <end position="35"/>
    </location>
</feature>
<name>A0A143PGX0_LUTPR</name>
<dbReference type="KEGG" id="abac:LuPra_00988"/>
<evidence type="ECO:0000313" key="2">
    <source>
        <dbReference type="EMBL" id="AMY07807.1"/>
    </source>
</evidence>
<protein>
    <recommendedName>
        <fullName evidence="4">Allene oxide cyclase barrel-like domain-containing protein</fullName>
    </recommendedName>
</protein>
<evidence type="ECO:0000256" key="1">
    <source>
        <dbReference type="SAM" id="SignalP"/>
    </source>
</evidence>